<feature type="domain" description="URB1 N-terminal" evidence="1">
    <location>
        <begin position="96"/>
        <end position="400"/>
    </location>
</feature>
<dbReference type="GO" id="GO:0005730">
    <property type="term" value="C:nucleolus"/>
    <property type="evidence" value="ECO:0007669"/>
    <property type="project" value="TreeGrafter"/>
</dbReference>
<dbReference type="OMA" id="EVGNPRM"/>
<reference evidence="3" key="1">
    <citation type="journal article" date="2017" name="Nature">
        <title>The genome of Chenopodium quinoa.</title>
        <authorList>
            <person name="Jarvis D.E."/>
            <person name="Ho Y.S."/>
            <person name="Lightfoot D.J."/>
            <person name="Schmoeckel S.M."/>
            <person name="Li B."/>
            <person name="Borm T.J.A."/>
            <person name="Ohyanagi H."/>
            <person name="Mineta K."/>
            <person name="Michell C.T."/>
            <person name="Saber N."/>
            <person name="Kharbatia N.M."/>
            <person name="Rupper R.R."/>
            <person name="Sharp A.R."/>
            <person name="Dally N."/>
            <person name="Boughton B.A."/>
            <person name="Woo Y.H."/>
            <person name="Gao G."/>
            <person name="Schijlen E.G.W.M."/>
            <person name="Guo X."/>
            <person name="Momin A.A."/>
            <person name="Negrao S."/>
            <person name="Al-Babili S."/>
            <person name="Gehring C."/>
            <person name="Roessner U."/>
            <person name="Jung C."/>
            <person name="Murphy K."/>
            <person name="Arold S.T."/>
            <person name="Gojobori T."/>
            <person name="van der Linden C.G."/>
            <person name="van Loo E.N."/>
            <person name="Jellen E.N."/>
            <person name="Maughan P.J."/>
            <person name="Tester M."/>
        </authorList>
    </citation>
    <scope>NUCLEOTIDE SEQUENCE [LARGE SCALE GENOMIC DNA]</scope>
    <source>
        <strain evidence="3">cv. PI 614886</strain>
    </source>
</reference>
<dbReference type="GO" id="GO:0000466">
    <property type="term" value="P:maturation of 5.8S rRNA from tricistronic rRNA transcript (SSU-rRNA, 5.8S rRNA, LSU-rRNA)"/>
    <property type="evidence" value="ECO:0007669"/>
    <property type="project" value="TreeGrafter"/>
</dbReference>
<dbReference type="InterPro" id="IPR032436">
    <property type="entry name" value="URB1_C"/>
</dbReference>
<sequence length="2643" mass="296952">MEDTLSDEEQPMETLTTFTEDNEFEYDEHAMEDEAKTLNFESKPSHAAKIRELLRNITSIEPKLCSDGSKEFMKLLRGSSGGELLHEYVRASSKFSELLELWNRRRGKPGMYYVMSVISVILGHPEGKFRSDVLGRIAISRELDKFAKLIIEEKLDDVYKELNSKDGKRQNAALLLMASIVRRGSLLAAEVAKIFDFKLPILPKLSGYRKKKIDRKRKDSTRDSFIEFAMSFLEVGKPGLLRWVLQLREVFSGILRGIGNDDEVTVVYVLSTLRDRVLTHESLVPPGLRSVLFGSVTLEQLVEISAWKDGALAAKLAYEVLLMVCIDPDNGLMTDLKRQPPAKGNPKRLVDLMKKLKATEVEYHRSLLLAIVNGRPSLASLYLDQFPYNLDDHTSSTWLSAVTLAANVVSSVRGGISWDFLDAQAKNMLAFETSDVQSVMKCVCLRPFSRLVVNKGLLHSDKLIKHGTLRLLLEVLKLLSSFIDALSLKGLSSLKQKIQDEVRILLPDPQVLFTLLSSVSSIYQMSGPSLKRAADSESIGSHKASAKKKSKVNEDIDILVTGLSSSAESIVPVDGVKPPEKAMMPPFDGNDHESIMEIWGSYESSFSLDIVKNAEVYFYCKVLEALKIYHETFRAILEASYDFLKILPNNPLKLPGILLQSLLSMLIEHLGCSQESGFSARTLPPIYKHLQPFLNLSLNSPFGYVREHAYVLAKAAMMSTGAFDHNPCEIGSWFLFLSGDVGQYDSGKCQEEKLLHSLSLPVVSFLCDAVSTVGNNLVKYWDIMKFQLSEVETTKGIMKGQQSDVESTKEASVDFSPLVACVLEKCLRLLSSGSETFTLPEKSVISLYVCNTLKFLMETQIDARVLAAVVHQQLSNRIEKYISAVAVIENSCCEWRPMISLFLFSRNILYHETCNEVSTDRVSRKENCSLMDTLAEVKRLLSAGSIDVFGISKALCSTIACTNPDDIVDNLPSVLAVSGKLPGFNRSVMDCFCLDQNLMKRVSKLWPDMLYSGLKLSVLASSQLTQENHEQTSIKALQNDFAEIEYVSAVFGSLLKEAPFYVLFPAFLFCGFEHHPEIQELLLAKVSNLEIEQIVSSLRLVLFWYHQIQISYRKKPSEKQELQAELCYVLVKHILALLPTLKFNSGSLARNAVFPLSLCLQEVSTTIFRHPLVTAAISSPFDRGCKLTKEFLKDISEGALHLSGEGICKTELHILELLTTTSEYLLALCSKELSSSMYIECKENIVKEFRNLVQWIFLVFKQKFKLWYRSGDMALFPILCALVALMRFSSPIELLELANWMLSCVELTDSIIPGTLNVSCSCLAFSIACGALSILFQCMQSPNSGVVPQYSKATELRSLDAALFKSIYFKAYALATCLKTDFADICLLKALNAACSHIHRQDCLPFSIEITRLTASTPVRIVSHCLHRTDNTKAKMLFLVIEMSALHLSVFGQLLSDIMNEDTVSIVNASKEICSQSLSDEECLMLLPAVALYISVSWTKLREHPYKNIKFMLDSYSRILLDGFSNWKDFVSKSVFEVEFDNVLPYSVENLHDLFNSSLLHKAVQMLQWYFSSSGDDKNKRLKIVGSLCPISEALDDFMDFDVRDIDSYSVGQLTNLINRVVAKISLCLVLLFPEGGKKCLTNETLDVEWESCVGSNSEDSLGLRFLDMLICIWQLVVKKNPSAFDNPSLKTPICLLLRSLEMFTLRCIYKLIMNIHSILIQMNSLSFIEKMVKISLLHRFGDPVTFEYLRHILSSLSDGKLPIIFILQLVLGHSQLASTVATVVDSSTSASSGMVIKPMSSLLRTLVVPLERSNSEKSEKYKSQLEVIKLLRLLFHLRATRCGSVSEDDLGINLRELSLLLLTTYGATVSEIDLEIHSLLSEIYIDEGIGDKIFSDQDYLWGSALKVGKGHTMNNVLLKDGTADVEEDCRRSQFRDNLPINPKLVIQTVLYFPYERATSEKSLFIDNVHQGGVKDTKEEQSTDIGRIERYDPVFILSFSIHSLTMGFLDPIELAALGLLAIALVSMGSPEDGIRKLAYEVVWRFKDALMRCQKKREVTRLKLLLTYLQNGIKEPWQKIPTILAVFVAEASVVLLDPSHEHYLVISKFLLQSPRVNLKSIPLFHEFIWSSSVNFRTDRLWMLRLLYAGINLEDDAVICIRNSVPEILLSVYASPLSDLESKELILRVVKKCVKLHKTACYLVEKCCLISWLSSALALSMIHTDGEDMFFSKQLLVLLEVVHETVSSTSTMEWLQKHAIEQLSDLFCQLLNLLVRCSKLALETKSLVTLILEIIVTVLKMSQKGNMYQPPLTPTMRCLYQLYQAVDVHDNRSGDFAEYGLKAVLMSAPSTTIFDLNWNCADTAEDIDEQLSILFLDASVEVLLHLLTCYLFFLKDLKELSEFLTWAVSTALHTDSRKALQQTQFFPHKVYNQDAEHIQEESLISTLLRWLVASVILWRVSCSNSVFNPSFLPRIANGETLQSLITLLESKGGENKLLSDSKEIVAAAVFHLQQLLGMKCLVLPSVVAALSILLLGDGAYAAVGDLSGEATCINPQNSLSSIWSKIYCPPEANPSWRWSFYQPWADLATEHTYLEKLDERHACQKLLVIISGVLEKKSSEHELLSPQELESSGLFKWERANLQKE</sequence>
<evidence type="ECO:0000313" key="3">
    <source>
        <dbReference type="EnsemblPlants" id="AUR62020460-RA:cds"/>
    </source>
</evidence>
<evidence type="ECO:0000259" key="2">
    <source>
        <dbReference type="Pfam" id="PF16201"/>
    </source>
</evidence>
<organism evidence="3 4">
    <name type="scientific">Chenopodium quinoa</name>
    <name type="common">Quinoa</name>
    <dbReference type="NCBI Taxonomy" id="63459"/>
    <lineage>
        <taxon>Eukaryota</taxon>
        <taxon>Viridiplantae</taxon>
        <taxon>Streptophyta</taxon>
        <taxon>Embryophyta</taxon>
        <taxon>Tracheophyta</taxon>
        <taxon>Spermatophyta</taxon>
        <taxon>Magnoliopsida</taxon>
        <taxon>eudicotyledons</taxon>
        <taxon>Gunneridae</taxon>
        <taxon>Pentapetalae</taxon>
        <taxon>Caryophyllales</taxon>
        <taxon>Chenopodiaceae</taxon>
        <taxon>Chenopodioideae</taxon>
        <taxon>Atripliceae</taxon>
        <taxon>Chenopodium</taxon>
    </lineage>
</organism>
<dbReference type="Proteomes" id="UP000596660">
    <property type="component" value="Unplaced"/>
</dbReference>
<feature type="domain" description="URB1 C-terminal" evidence="2">
    <location>
        <begin position="2020"/>
        <end position="2210"/>
    </location>
</feature>
<evidence type="ECO:0008006" key="5">
    <source>
        <dbReference type="Google" id="ProtNLM"/>
    </source>
</evidence>
<evidence type="ECO:0000313" key="4">
    <source>
        <dbReference type="Proteomes" id="UP000596660"/>
    </source>
</evidence>
<dbReference type="Pfam" id="PF11707">
    <property type="entry name" value="Npa1"/>
    <property type="match status" value="1"/>
</dbReference>
<name>A0A803LYA9_CHEQI</name>
<proteinExistence type="predicted"/>
<accession>A0A803LYA9</accession>
<dbReference type="GO" id="GO:0000463">
    <property type="term" value="P:maturation of LSU-rRNA from tricistronic rRNA transcript (SSU-rRNA, 5.8S rRNA, LSU-rRNA)"/>
    <property type="evidence" value="ECO:0007669"/>
    <property type="project" value="TreeGrafter"/>
</dbReference>
<reference evidence="3" key="2">
    <citation type="submission" date="2021-03" db="UniProtKB">
        <authorList>
            <consortium name="EnsemblPlants"/>
        </authorList>
    </citation>
    <scope>IDENTIFICATION</scope>
</reference>
<keyword evidence="4" id="KW-1185">Reference proteome</keyword>
<dbReference type="PANTHER" id="PTHR13500:SF0">
    <property type="entry name" value="NUCLEOLAR PRE-RIBOSOMAL-ASSOCIATED PROTEIN 1"/>
    <property type="match status" value="1"/>
</dbReference>
<dbReference type="Gramene" id="AUR62020460-RA">
    <property type="protein sequence ID" value="AUR62020460-RA:cds"/>
    <property type="gene ID" value="AUR62020460"/>
</dbReference>
<dbReference type="EnsemblPlants" id="AUR62020460-RA">
    <property type="protein sequence ID" value="AUR62020460-RA:cds"/>
    <property type="gene ID" value="AUR62020460"/>
</dbReference>
<evidence type="ECO:0000259" key="1">
    <source>
        <dbReference type="Pfam" id="PF11707"/>
    </source>
</evidence>
<protein>
    <recommendedName>
        <fullName evidence="5">Nucleolar pre-ribosomal-associated protein 1</fullName>
    </recommendedName>
</protein>
<dbReference type="InterPro" id="IPR039844">
    <property type="entry name" value="URB1"/>
</dbReference>
<dbReference type="Pfam" id="PF16201">
    <property type="entry name" value="NopRA1"/>
    <property type="match status" value="1"/>
</dbReference>
<dbReference type="InterPro" id="IPR021714">
    <property type="entry name" value="URB1_N"/>
</dbReference>
<dbReference type="PANTHER" id="PTHR13500">
    <property type="entry name" value="NUCLEOLAR PRERIBOSOMAL-ASSOCIATED PROTEIN 1"/>
    <property type="match status" value="1"/>
</dbReference>